<dbReference type="EC" id="3.5.4.9" evidence="12"/>
<dbReference type="GO" id="GO:0004477">
    <property type="term" value="F:methenyltetrahydrofolate cyclohydrolase activity"/>
    <property type="evidence" value="ECO:0007669"/>
    <property type="project" value="UniProtKB-UniRule"/>
</dbReference>
<dbReference type="STRING" id="317010.RU96_GL000121"/>
<dbReference type="CDD" id="cd01080">
    <property type="entry name" value="NAD_bind_m-THF_DH_Cyclohyd"/>
    <property type="match status" value="1"/>
</dbReference>
<dbReference type="GO" id="GO:0005829">
    <property type="term" value="C:cytosol"/>
    <property type="evidence" value="ECO:0007669"/>
    <property type="project" value="TreeGrafter"/>
</dbReference>
<evidence type="ECO:0000256" key="3">
    <source>
        <dbReference type="ARBA" id="ARBA00022605"/>
    </source>
</evidence>
<evidence type="ECO:0000256" key="10">
    <source>
        <dbReference type="ARBA" id="ARBA00023268"/>
    </source>
</evidence>
<dbReference type="GO" id="GO:0009086">
    <property type="term" value="P:methionine biosynthetic process"/>
    <property type="evidence" value="ECO:0007669"/>
    <property type="project" value="UniProtKB-KW"/>
</dbReference>
<comment type="similarity">
    <text evidence="12">Belongs to the tetrahydrofolate dehydrogenase/cyclohydrolase family.</text>
</comment>
<feature type="domain" description="Tetrahydrofolate dehydrogenase/cyclohydrolase catalytic" evidence="13">
    <location>
        <begin position="11"/>
        <end position="126"/>
    </location>
</feature>
<keyword evidence="3 12" id="KW-0028">Amino-acid biosynthesis</keyword>
<evidence type="ECO:0000256" key="7">
    <source>
        <dbReference type="ARBA" id="ARBA00023002"/>
    </source>
</evidence>
<comment type="function">
    <text evidence="12">Catalyzes the oxidation of 5,10-methylenetetrahydrofolate to 5,10-methenyltetrahydrofolate and then the hydrolysis of 5,10-methenyltetrahydrofolate to 10-formyltetrahydrofolate.</text>
</comment>
<evidence type="ECO:0000256" key="4">
    <source>
        <dbReference type="ARBA" id="ARBA00022755"/>
    </source>
</evidence>
<dbReference type="SUPFAM" id="SSF53223">
    <property type="entry name" value="Aminoacid dehydrogenase-like, N-terminal domain"/>
    <property type="match status" value="1"/>
</dbReference>
<dbReference type="SUPFAM" id="SSF51735">
    <property type="entry name" value="NAD(P)-binding Rossmann-fold domains"/>
    <property type="match status" value="1"/>
</dbReference>
<dbReference type="AlphaFoldDB" id="A0A1L8RA92"/>
<sequence>MKEAIFMAQILDGKKLAATMQAKMQTEVAAIKEKDGTVPGLVVILVGEDPASQIYVRNKEVAASKMGIYSKVDRRPETITEAELLALIEKYNQDEQFHGILVQLPLPAHIDEEKVILAIDPKKDVDGFHPLNIGRLFTGDPVMIPCTPYGIMKLLAAYDISVAGKNAVVIGRSNIVGKPMAHLLLQENATVTIAHSKTQNLPEIAKKADILVAAVGVGHLVDESYVKEGAVVIDVGMNRDANNKLIGDVDFEAVKPIADFITPVPGGVGPMTITMLLYQTIKAYRLQKSGV</sequence>
<dbReference type="NCBIfam" id="NF008058">
    <property type="entry name" value="PRK10792.1"/>
    <property type="match status" value="1"/>
</dbReference>
<dbReference type="FunFam" id="3.40.50.720:FF:000094">
    <property type="entry name" value="Bifunctional protein FolD"/>
    <property type="match status" value="1"/>
</dbReference>
<dbReference type="GO" id="GO:0004488">
    <property type="term" value="F:methylenetetrahydrofolate dehydrogenase (NADP+) activity"/>
    <property type="evidence" value="ECO:0007669"/>
    <property type="project" value="UniProtKB-UniRule"/>
</dbReference>
<evidence type="ECO:0000313" key="15">
    <source>
        <dbReference type="EMBL" id="OJG16654.1"/>
    </source>
</evidence>
<keyword evidence="5 12" id="KW-0378">Hydrolase</keyword>
<dbReference type="EC" id="1.5.1.5" evidence="12"/>
<dbReference type="InterPro" id="IPR020630">
    <property type="entry name" value="THF_DH/CycHdrlase_cat_dom"/>
</dbReference>
<keyword evidence="10 12" id="KW-0511">Multifunctional enzyme</keyword>
<evidence type="ECO:0000259" key="14">
    <source>
        <dbReference type="Pfam" id="PF02882"/>
    </source>
</evidence>
<keyword evidence="8 12" id="KW-0368">Histidine biosynthesis</keyword>
<dbReference type="GO" id="GO:0035999">
    <property type="term" value="P:tetrahydrofolate interconversion"/>
    <property type="evidence" value="ECO:0007669"/>
    <property type="project" value="UniProtKB-UniRule"/>
</dbReference>
<dbReference type="InterPro" id="IPR036291">
    <property type="entry name" value="NAD(P)-bd_dom_sf"/>
</dbReference>
<keyword evidence="6 12" id="KW-0521">NADP</keyword>
<dbReference type="PROSITE" id="PS00767">
    <property type="entry name" value="THF_DHG_CYH_2"/>
    <property type="match status" value="1"/>
</dbReference>
<dbReference type="InterPro" id="IPR046346">
    <property type="entry name" value="Aminoacid_DH-like_N_sf"/>
</dbReference>
<feature type="domain" description="Tetrahydrofolate dehydrogenase/cyclohydrolase NAD(P)-binding" evidence="14">
    <location>
        <begin position="145"/>
        <end position="287"/>
    </location>
</feature>
<dbReference type="FunFam" id="3.40.50.10860:FF:000001">
    <property type="entry name" value="Bifunctional protein FolD"/>
    <property type="match status" value="1"/>
</dbReference>
<comment type="caution">
    <text evidence="15">The sequence shown here is derived from an EMBL/GenBank/DDBJ whole genome shotgun (WGS) entry which is preliminary data.</text>
</comment>
<dbReference type="PRINTS" id="PR00085">
    <property type="entry name" value="THFDHDRGNASE"/>
</dbReference>
<dbReference type="GO" id="GO:0000105">
    <property type="term" value="P:L-histidine biosynthetic process"/>
    <property type="evidence" value="ECO:0007669"/>
    <property type="project" value="UniProtKB-KW"/>
</dbReference>
<dbReference type="NCBIfam" id="NF010776">
    <property type="entry name" value="PRK14179.1"/>
    <property type="match status" value="1"/>
</dbReference>
<dbReference type="Gene3D" id="3.40.50.720">
    <property type="entry name" value="NAD(P)-binding Rossmann-like Domain"/>
    <property type="match status" value="1"/>
</dbReference>
<accession>A0A1L8RA92</accession>
<name>A0A1L8RA92_9ENTE</name>
<dbReference type="UniPathway" id="UPA00193"/>
<dbReference type="NCBIfam" id="NF010783">
    <property type="entry name" value="PRK14186.1"/>
    <property type="match status" value="1"/>
</dbReference>
<evidence type="ECO:0000313" key="16">
    <source>
        <dbReference type="Proteomes" id="UP000182835"/>
    </source>
</evidence>
<dbReference type="EMBL" id="JXKG01000001">
    <property type="protein sequence ID" value="OJG16654.1"/>
    <property type="molecule type" value="Genomic_DNA"/>
</dbReference>
<dbReference type="Pfam" id="PF00763">
    <property type="entry name" value="THF_DHG_CYH"/>
    <property type="match status" value="1"/>
</dbReference>
<evidence type="ECO:0000256" key="1">
    <source>
        <dbReference type="ARBA" id="ARBA00004777"/>
    </source>
</evidence>
<comment type="caution">
    <text evidence="12">Lacks conserved residue(s) required for the propagation of feature annotation.</text>
</comment>
<evidence type="ECO:0000256" key="9">
    <source>
        <dbReference type="ARBA" id="ARBA00023167"/>
    </source>
</evidence>
<dbReference type="PROSITE" id="PS00766">
    <property type="entry name" value="THF_DHG_CYH_1"/>
    <property type="match status" value="1"/>
</dbReference>
<dbReference type="InterPro" id="IPR020867">
    <property type="entry name" value="THF_DH/CycHdrlase_CS"/>
</dbReference>
<evidence type="ECO:0000256" key="8">
    <source>
        <dbReference type="ARBA" id="ARBA00023102"/>
    </source>
</evidence>
<keyword evidence="7 12" id="KW-0560">Oxidoreductase</keyword>
<keyword evidence="2 12" id="KW-0554">One-carbon metabolism</keyword>
<dbReference type="HAMAP" id="MF_01576">
    <property type="entry name" value="THF_DHG_CYH"/>
    <property type="match status" value="1"/>
</dbReference>
<dbReference type="PANTHER" id="PTHR48099:SF5">
    <property type="entry name" value="C-1-TETRAHYDROFOLATE SYNTHASE, CYTOPLASMIC"/>
    <property type="match status" value="1"/>
</dbReference>
<evidence type="ECO:0000256" key="11">
    <source>
        <dbReference type="ARBA" id="ARBA00036357"/>
    </source>
</evidence>
<organism evidence="15 16">
    <name type="scientific">Enterococcus canintestini</name>
    <dbReference type="NCBI Taxonomy" id="317010"/>
    <lineage>
        <taxon>Bacteria</taxon>
        <taxon>Bacillati</taxon>
        <taxon>Bacillota</taxon>
        <taxon>Bacilli</taxon>
        <taxon>Lactobacillales</taxon>
        <taxon>Enterococcaceae</taxon>
        <taxon>Enterococcus</taxon>
    </lineage>
</organism>
<proteinExistence type="inferred from homology"/>
<evidence type="ECO:0000256" key="6">
    <source>
        <dbReference type="ARBA" id="ARBA00022857"/>
    </source>
</evidence>
<dbReference type="PANTHER" id="PTHR48099">
    <property type="entry name" value="C-1-TETRAHYDROFOLATE SYNTHASE, CYTOPLASMIC-RELATED"/>
    <property type="match status" value="1"/>
</dbReference>
<dbReference type="InterPro" id="IPR020631">
    <property type="entry name" value="THF_DH/CycHdrlase_NAD-bd_dom"/>
</dbReference>
<feature type="binding site" evidence="12">
    <location>
        <begin position="171"/>
        <end position="173"/>
    </location>
    <ligand>
        <name>NADP(+)</name>
        <dbReference type="ChEBI" id="CHEBI:58349"/>
    </ligand>
</feature>
<keyword evidence="9 12" id="KW-0486">Methionine biosynthesis</keyword>
<comment type="subunit">
    <text evidence="12">Homodimer.</text>
</comment>
<evidence type="ECO:0000256" key="2">
    <source>
        <dbReference type="ARBA" id="ARBA00022563"/>
    </source>
</evidence>
<evidence type="ECO:0000259" key="13">
    <source>
        <dbReference type="Pfam" id="PF00763"/>
    </source>
</evidence>
<dbReference type="Pfam" id="PF02882">
    <property type="entry name" value="THF_DHG_CYH_C"/>
    <property type="match status" value="1"/>
</dbReference>
<reference evidence="15 16" key="1">
    <citation type="submission" date="2014-12" db="EMBL/GenBank/DDBJ databases">
        <title>Draft genome sequences of 29 type strains of Enterococci.</title>
        <authorList>
            <person name="Zhong Z."/>
            <person name="Sun Z."/>
            <person name="Liu W."/>
            <person name="Zhang W."/>
            <person name="Zhang H."/>
        </authorList>
    </citation>
    <scope>NUCLEOTIDE SEQUENCE [LARGE SCALE GENOMIC DNA]</scope>
    <source>
        <strain evidence="15 16">DSM 21207</strain>
    </source>
</reference>
<comment type="catalytic activity">
    <reaction evidence="11 12">
        <text>(6R)-5,10-methenyltetrahydrofolate + H2O = (6R)-10-formyltetrahydrofolate + H(+)</text>
        <dbReference type="Rhea" id="RHEA:23700"/>
        <dbReference type="ChEBI" id="CHEBI:15377"/>
        <dbReference type="ChEBI" id="CHEBI:15378"/>
        <dbReference type="ChEBI" id="CHEBI:57455"/>
        <dbReference type="ChEBI" id="CHEBI:195366"/>
        <dbReference type="EC" id="3.5.4.9"/>
    </reaction>
</comment>
<dbReference type="InterPro" id="IPR000672">
    <property type="entry name" value="THF_DH/CycHdrlase"/>
</dbReference>
<keyword evidence="4 12" id="KW-0658">Purine biosynthesis</keyword>
<dbReference type="GO" id="GO:0006164">
    <property type="term" value="P:purine nucleotide biosynthetic process"/>
    <property type="evidence" value="ECO:0007669"/>
    <property type="project" value="UniProtKB-KW"/>
</dbReference>
<evidence type="ECO:0000256" key="12">
    <source>
        <dbReference type="HAMAP-Rule" id="MF_01576"/>
    </source>
</evidence>
<dbReference type="Proteomes" id="UP000182835">
    <property type="component" value="Unassembled WGS sequence"/>
</dbReference>
<gene>
    <name evidence="12" type="primary">folD</name>
    <name evidence="15" type="ORF">RU96_GL000121</name>
</gene>
<comment type="catalytic activity">
    <reaction evidence="12">
        <text>(6R)-5,10-methylene-5,6,7,8-tetrahydrofolate + NADP(+) = (6R)-5,10-methenyltetrahydrofolate + NADPH</text>
        <dbReference type="Rhea" id="RHEA:22812"/>
        <dbReference type="ChEBI" id="CHEBI:15636"/>
        <dbReference type="ChEBI" id="CHEBI:57455"/>
        <dbReference type="ChEBI" id="CHEBI:57783"/>
        <dbReference type="ChEBI" id="CHEBI:58349"/>
        <dbReference type="EC" id="1.5.1.5"/>
    </reaction>
</comment>
<protein>
    <recommendedName>
        <fullName evidence="12">Bifunctional protein FolD</fullName>
    </recommendedName>
    <domain>
        <recommendedName>
            <fullName evidence="12">Methylenetetrahydrofolate dehydrogenase</fullName>
            <ecNumber evidence="12">1.5.1.5</ecNumber>
        </recommendedName>
    </domain>
    <domain>
        <recommendedName>
            <fullName evidence="12">Methenyltetrahydrofolate cyclohydrolase</fullName>
            <ecNumber evidence="12">3.5.4.9</ecNumber>
        </recommendedName>
    </domain>
</protein>
<evidence type="ECO:0000256" key="5">
    <source>
        <dbReference type="ARBA" id="ARBA00022801"/>
    </source>
</evidence>
<comment type="pathway">
    <text evidence="1 12">One-carbon metabolism; tetrahydrofolate interconversion.</text>
</comment>
<dbReference type="Gene3D" id="3.40.50.10860">
    <property type="entry name" value="Leucine Dehydrogenase, chain A, domain 1"/>
    <property type="match status" value="1"/>
</dbReference>